<evidence type="ECO:0000256" key="2">
    <source>
        <dbReference type="ARBA" id="ARBA00023015"/>
    </source>
</evidence>
<protein>
    <submittedName>
        <fullName evidence="6">LysR family transcriptional regulator</fullName>
    </submittedName>
</protein>
<dbReference type="Pfam" id="PF03466">
    <property type="entry name" value="LysR_substrate"/>
    <property type="match status" value="1"/>
</dbReference>
<keyword evidence="2" id="KW-0805">Transcription regulation</keyword>
<dbReference type="InterPro" id="IPR000847">
    <property type="entry name" value="LysR_HTH_N"/>
</dbReference>
<dbReference type="SUPFAM" id="SSF46785">
    <property type="entry name" value="Winged helix' DNA-binding domain"/>
    <property type="match status" value="1"/>
</dbReference>
<dbReference type="PANTHER" id="PTHR30537:SF5">
    <property type="entry name" value="HTH-TYPE TRANSCRIPTIONAL ACTIVATOR TTDR-RELATED"/>
    <property type="match status" value="1"/>
</dbReference>
<keyword evidence="4" id="KW-0804">Transcription</keyword>
<dbReference type="Gene3D" id="1.10.10.10">
    <property type="entry name" value="Winged helix-like DNA-binding domain superfamily/Winged helix DNA-binding domain"/>
    <property type="match status" value="1"/>
</dbReference>
<gene>
    <name evidence="6" type="ORF">GKR67_18385</name>
</gene>
<dbReference type="GO" id="GO:0003700">
    <property type="term" value="F:DNA-binding transcription factor activity"/>
    <property type="evidence" value="ECO:0007669"/>
    <property type="project" value="InterPro"/>
</dbReference>
<evidence type="ECO:0000256" key="3">
    <source>
        <dbReference type="ARBA" id="ARBA00023125"/>
    </source>
</evidence>
<evidence type="ECO:0000256" key="1">
    <source>
        <dbReference type="ARBA" id="ARBA00009437"/>
    </source>
</evidence>
<evidence type="ECO:0000259" key="5">
    <source>
        <dbReference type="PROSITE" id="PS50931"/>
    </source>
</evidence>
<evidence type="ECO:0000313" key="7">
    <source>
        <dbReference type="Proteomes" id="UP000449944"/>
    </source>
</evidence>
<comment type="similarity">
    <text evidence="1">Belongs to the LysR transcriptional regulatory family.</text>
</comment>
<dbReference type="InterPro" id="IPR036388">
    <property type="entry name" value="WH-like_DNA-bd_sf"/>
</dbReference>
<keyword evidence="3" id="KW-0238">DNA-binding</keyword>
<dbReference type="InterPro" id="IPR058163">
    <property type="entry name" value="LysR-type_TF_proteobact-type"/>
</dbReference>
<dbReference type="Pfam" id="PF00126">
    <property type="entry name" value="HTH_1"/>
    <property type="match status" value="1"/>
</dbReference>
<dbReference type="AlphaFoldDB" id="A0AAW9VEV7"/>
<dbReference type="GO" id="GO:0006351">
    <property type="term" value="P:DNA-templated transcription"/>
    <property type="evidence" value="ECO:0007669"/>
    <property type="project" value="TreeGrafter"/>
</dbReference>
<dbReference type="GO" id="GO:0043565">
    <property type="term" value="F:sequence-specific DNA binding"/>
    <property type="evidence" value="ECO:0007669"/>
    <property type="project" value="TreeGrafter"/>
</dbReference>
<name>A0AAW9VEV7_9GAMM</name>
<sequence>MGFFLINLRCSKYIWLDKWTMSDILSLYCFHLSTNMNKLDLNCLPIFIAVVEAGNFSAAAERLHLTRSAVSKSISRLEGSLGIALFQRTTRQQTLTNDGMVLYEYASKALNALQEASNYLESGKRNVEGKVCITAPRLLGNLYVVPLLVELMKLYPKLEIETVLNDRNVDLQQEGVHVAVRVGKLADSNQLIAHEIGYHKMIFCASPSYLAEHGIPQQLSELDKHQLIAYTQAGKILPWHVFDQNQQAHRYLPISKLVMDDMQTIMFAALNGAGIAYLPQWLVKENIKTGHLIEILSIYQSARYPISVVWVATSFLPLKTRVVIDAIREKLPLNLTSE</sequence>
<proteinExistence type="inferred from homology"/>
<comment type="caution">
    <text evidence="6">The sequence shown here is derived from an EMBL/GenBank/DDBJ whole genome shotgun (WGS) entry which is preliminary data.</text>
</comment>
<dbReference type="PANTHER" id="PTHR30537">
    <property type="entry name" value="HTH-TYPE TRANSCRIPTIONAL REGULATOR"/>
    <property type="match status" value="1"/>
</dbReference>
<dbReference type="SUPFAM" id="SSF53850">
    <property type="entry name" value="Periplasmic binding protein-like II"/>
    <property type="match status" value="1"/>
</dbReference>
<organism evidence="6 7">
    <name type="scientific">Providencia alcalifaciens</name>
    <dbReference type="NCBI Taxonomy" id="126385"/>
    <lineage>
        <taxon>Bacteria</taxon>
        <taxon>Pseudomonadati</taxon>
        <taxon>Pseudomonadota</taxon>
        <taxon>Gammaproteobacteria</taxon>
        <taxon>Enterobacterales</taxon>
        <taxon>Morganellaceae</taxon>
        <taxon>Providencia</taxon>
    </lineage>
</organism>
<evidence type="ECO:0000256" key="4">
    <source>
        <dbReference type="ARBA" id="ARBA00023163"/>
    </source>
</evidence>
<dbReference type="InterPro" id="IPR036390">
    <property type="entry name" value="WH_DNA-bd_sf"/>
</dbReference>
<dbReference type="EMBL" id="WLUB01000057">
    <property type="protein sequence ID" value="MTC36544.1"/>
    <property type="molecule type" value="Genomic_DNA"/>
</dbReference>
<evidence type="ECO:0000313" key="6">
    <source>
        <dbReference type="EMBL" id="MTC36544.1"/>
    </source>
</evidence>
<dbReference type="InterPro" id="IPR005119">
    <property type="entry name" value="LysR_subst-bd"/>
</dbReference>
<dbReference type="PROSITE" id="PS50931">
    <property type="entry name" value="HTH_LYSR"/>
    <property type="match status" value="1"/>
</dbReference>
<accession>A0AAW9VEV7</accession>
<dbReference type="Gene3D" id="3.40.190.290">
    <property type="match status" value="1"/>
</dbReference>
<dbReference type="Proteomes" id="UP000449944">
    <property type="component" value="Unassembled WGS sequence"/>
</dbReference>
<dbReference type="PRINTS" id="PR00039">
    <property type="entry name" value="HTHLYSR"/>
</dbReference>
<feature type="domain" description="HTH lysR-type" evidence="5">
    <location>
        <begin position="39"/>
        <end position="96"/>
    </location>
</feature>
<reference evidence="6 7" key="1">
    <citation type="submission" date="2019-10" db="EMBL/GenBank/DDBJ databases">
        <title>Comparative genomic analysis of Providencia.</title>
        <authorList>
            <person name="Yuan C."/>
            <person name="Wei Y."/>
            <person name="Yin Z."/>
        </authorList>
    </citation>
    <scope>NUCLEOTIDE SEQUENCE [LARGE SCALE GENOMIC DNA]</scope>
    <source>
        <strain evidence="7">wls1934</strain>
    </source>
</reference>
<dbReference type="FunFam" id="1.10.10.10:FF:000001">
    <property type="entry name" value="LysR family transcriptional regulator"/>
    <property type="match status" value="1"/>
</dbReference>